<gene>
    <name evidence="3" type="ORF">K469DRAFT_726376</name>
</gene>
<dbReference type="AlphaFoldDB" id="A0A6A6E703"/>
<evidence type="ECO:0000313" key="4">
    <source>
        <dbReference type="Proteomes" id="UP000800200"/>
    </source>
</evidence>
<dbReference type="OrthoDB" id="4657524at2759"/>
<dbReference type="InterPro" id="IPR018620">
    <property type="entry name" value="Ubiquitin3-bd_protein_But2_C"/>
</dbReference>
<dbReference type="PANTHER" id="PTHR39613">
    <property type="entry name" value="ANCHORED CELL WALL PROTEIN, PUTATIVE (AFU_ORTHOLOGUE AFUA_4G08960)-RELATED"/>
    <property type="match status" value="1"/>
</dbReference>
<dbReference type="PANTHER" id="PTHR39613:SF1">
    <property type="entry name" value="ANCHORED CELL WALL PROTEIN, PUTATIVE (AFU_ORTHOLOGUE AFUA_4G08960)-RELATED"/>
    <property type="match status" value="1"/>
</dbReference>
<proteinExistence type="predicted"/>
<dbReference type="Proteomes" id="UP000800200">
    <property type="component" value="Unassembled WGS sequence"/>
</dbReference>
<sequence length="299" mass="32023">MTAHGPGSANGVLKQLGDGQNRIGGGLGVGSYCLKDGGNFVDGYHRGCILTPPTRQFQCDEGATPTPGFKVGCNGGAVTYKGSETFYACPVNDNGEWNVYTQPAPGQAKCVAIKLTATGSNSKCKPPVTAPQPAPLPTGGCPADLDGAFEFPHLIIPLDKNKPDKAFGTKFNGAASSSICTAFNFDIHEHHAGKTCSLIFLFPQKWDLETSDFELKGEGGLEFSKLDKPCTVETTWKSKPHETPLKDFGVEPGHNYHIWSGACPAGQRVSYLMCGHGSVELEYFQDWNPSPIGLYMRQC</sequence>
<accession>A0A6A6E703</accession>
<dbReference type="Pfam" id="PF09792">
    <property type="entry name" value="But2"/>
    <property type="match status" value="1"/>
</dbReference>
<feature type="domain" description="Cell wall mannoprotein PIR1-like C-terminal" evidence="2">
    <location>
        <begin position="38"/>
        <end position="112"/>
    </location>
</feature>
<organism evidence="3 4">
    <name type="scientific">Zopfia rhizophila CBS 207.26</name>
    <dbReference type="NCBI Taxonomy" id="1314779"/>
    <lineage>
        <taxon>Eukaryota</taxon>
        <taxon>Fungi</taxon>
        <taxon>Dikarya</taxon>
        <taxon>Ascomycota</taxon>
        <taxon>Pezizomycotina</taxon>
        <taxon>Dothideomycetes</taxon>
        <taxon>Dothideomycetes incertae sedis</taxon>
        <taxon>Zopfiaceae</taxon>
        <taxon>Zopfia</taxon>
    </lineage>
</organism>
<keyword evidence="4" id="KW-1185">Reference proteome</keyword>
<evidence type="ECO:0000259" key="2">
    <source>
        <dbReference type="Pfam" id="PF22799"/>
    </source>
</evidence>
<name>A0A6A6E703_9PEZI</name>
<protein>
    <submittedName>
        <fullName evidence="3">Uncharacterized protein</fullName>
    </submittedName>
</protein>
<dbReference type="Pfam" id="PF22799">
    <property type="entry name" value="PIR1-like_C"/>
    <property type="match status" value="1"/>
</dbReference>
<feature type="domain" description="Ubiquitin 3 binding protein But2 C-terminal" evidence="1">
    <location>
        <begin position="150"/>
        <end position="289"/>
    </location>
</feature>
<reference evidence="3" key="1">
    <citation type="journal article" date="2020" name="Stud. Mycol.">
        <title>101 Dothideomycetes genomes: a test case for predicting lifestyles and emergence of pathogens.</title>
        <authorList>
            <person name="Haridas S."/>
            <person name="Albert R."/>
            <person name="Binder M."/>
            <person name="Bloem J."/>
            <person name="Labutti K."/>
            <person name="Salamov A."/>
            <person name="Andreopoulos B."/>
            <person name="Baker S."/>
            <person name="Barry K."/>
            <person name="Bills G."/>
            <person name="Bluhm B."/>
            <person name="Cannon C."/>
            <person name="Castanera R."/>
            <person name="Culley D."/>
            <person name="Daum C."/>
            <person name="Ezra D."/>
            <person name="Gonzalez J."/>
            <person name="Henrissat B."/>
            <person name="Kuo A."/>
            <person name="Liang C."/>
            <person name="Lipzen A."/>
            <person name="Lutzoni F."/>
            <person name="Magnuson J."/>
            <person name="Mondo S."/>
            <person name="Nolan M."/>
            <person name="Ohm R."/>
            <person name="Pangilinan J."/>
            <person name="Park H.-J."/>
            <person name="Ramirez L."/>
            <person name="Alfaro M."/>
            <person name="Sun H."/>
            <person name="Tritt A."/>
            <person name="Yoshinaga Y."/>
            <person name="Zwiers L.-H."/>
            <person name="Turgeon B."/>
            <person name="Goodwin S."/>
            <person name="Spatafora J."/>
            <person name="Crous P."/>
            <person name="Grigoriev I."/>
        </authorList>
    </citation>
    <scope>NUCLEOTIDE SEQUENCE</scope>
    <source>
        <strain evidence="3">CBS 207.26</strain>
    </source>
</reference>
<dbReference type="InterPro" id="IPR054508">
    <property type="entry name" value="PIR1-like_C"/>
</dbReference>
<evidence type="ECO:0000259" key="1">
    <source>
        <dbReference type="Pfam" id="PF09792"/>
    </source>
</evidence>
<dbReference type="EMBL" id="ML994630">
    <property type="protein sequence ID" value="KAF2186369.1"/>
    <property type="molecule type" value="Genomic_DNA"/>
</dbReference>
<evidence type="ECO:0000313" key="3">
    <source>
        <dbReference type="EMBL" id="KAF2186369.1"/>
    </source>
</evidence>